<organism evidence="3 4">
    <name type="scientific">Acidocella aquatica</name>
    <dbReference type="NCBI Taxonomy" id="1922313"/>
    <lineage>
        <taxon>Bacteria</taxon>
        <taxon>Pseudomonadati</taxon>
        <taxon>Pseudomonadota</taxon>
        <taxon>Alphaproteobacteria</taxon>
        <taxon>Acetobacterales</taxon>
        <taxon>Acidocellaceae</taxon>
        <taxon>Acidocella</taxon>
    </lineage>
</organism>
<evidence type="ECO:0000313" key="3">
    <source>
        <dbReference type="EMBL" id="GLR67738.1"/>
    </source>
</evidence>
<dbReference type="Gene3D" id="3.40.50.150">
    <property type="entry name" value="Vaccinia Virus protein VP39"/>
    <property type="match status" value="1"/>
</dbReference>
<dbReference type="InterPro" id="IPR004398">
    <property type="entry name" value="RNA_MeTrfase_RsmD"/>
</dbReference>
<accession>A0ABQ6A8V3</accession>
<dbReference type="NCBIfam" id="TIGR00095">
    <property type="entry name" value="16S rRNA (guanine(966)-N(2))-methyltransferase RsmD"/>
    <property type="match status" value="1"/>
</dbReference>
<protein>
    <submittedName>
        <fullName evidence="3">Methyltransferase</fullName>
    </submittedName>
</protein>
<proteinExistence type="predicted"/>
<dbReference type="PANTHER" id="PTHR43542">
    <property type="entry name" value="METHYLTRANSFERASE"/>
    <property type="match status" value="1"/>
</dbReference>
<keyword evidence="1 3" id="KW-0489">Methyltransferase</keyword>
<dbReference type="InterPro" id="IPR029063">
    <property type="entry name" value="SAM-dependent_MTases_sf"/>
</dbReference>
<dbReference type="SUPFAM" id="SSF53335">
    <property type="entry name" value="S-adenosyl-L-methionine-dependent methyltransferases"/>
    <property type="match status" value="1"/>
</dbReference>
<gene>
    <name evidence="3" type="ORF">GCM10010909_24190</name>
</gene>
<dbReference type="Proteomes" id="UP001156641">
    <property type="component" value="Unassembled WGS sequence"/>
</dbReference>
<comment type="caution">
    <text evidence="3">The sequence shown here is derived from an EMBL/GenBank/DDBJ whole genome shotgun (WGS) entry which is preliminary data.</text>
</comment>
<dbReference type="GO" id="GO:0032259">
    <property type="term" value="P:methylation"/>
    <property type="evidence" value="ECO:0007669"/>
    <property type="project" value="UniProtKB-KW"/>
</dbReference>
<keyword evidence="2" id="KW-0808">Transferase</keyword>
<dbReference type="PANTHER" id="PTHR43542:SF1">
    <property type="entry name" value="METHYLTRANSFERASE"/>
    <property type="match status" value="1"/>
</dbReference>
<dbReference type="RefSeq" id="WP_284258486.1">
    <property type="nucleotide sequence ID" value="NZ_BSOS01000067.1"/>
</dbReference>
<name>A0ABQ6A8V3_9PROT</name>
<evidence type="ECO:0000256" key="2">
    <source>
        <dbReference type="ARBA" id="ARBA00022679"/>
    </source>
</evidence>
<dbReference type="PIRSF" id="PIRSF004553">
    <property type="entry name" value="CHP00095"/>
    <property type="match status" value="1"/>
</dbReference>
<dbReference type="PROSITE" id="PS00092">
    <property type="entry name" value="N6_MTASE"/>
    <property type="match status" value="1"/>
</dbReference>
<evidence type="ECO:0000256" key="1">
    <source>
        <dbReference type="ARBA" id="ARBA00022603"/>
    </source>
</evidence>
<dbReference type="CDD" id="cd02440">
    <property type="entry name" value="AdoMet_MTases"/>
    <property type="match status" value="1"/>
</dbReference>
<sequence length="184" mass="19255">MNLGPRIIAGAWRGRKLVAPEGLETRPTGARARQAVFDILMHAPWAGAAFLRGVRVLDVFAGTGAYGLEALSRGAVAADFMEQAPGALAALRKNISACKAEGMTRVFAGDVLAARGGDLHDLVFLDPPYGQDLVNKALAVLRARGWLAPGAVVVAELGPGDEVVLPEVLAERAHGKARLVFGRG</sequence>
<reference evidence="4" key="1">
    <citation type="journal article" date="2019" name="Int. J. Syst. Evol. Microbiol.">
        <title>The Global Catalogue of Microorganisms (GCM) 10K type strain sequencing project: providing services to taxonomists for standard genome sequencing and annotation.</title>
        <authorList>
            <consortium name="The Broad Institute Genomics Platform"/>
            <consortium name="The Broad Institute Genome Sequencing Center for Infectious Disease"/>
            <person name="Wu L."/>
            <person name="Ma J."/>
        </authorList>
    </citation>
    <scope>NUCLEOTIDE SEQUENCE [LARGE SCALE GENOMIC DNA]</scope>
    <source>
        <strain evidence="4">NBRC 112502</strain>
    </source>
</reference>
<evidence type="ECO:0000313" key="4">
    <source>
        <dbReference type="Proteomes" id="UP001156641"/>
    </source>
</evidence>
<dbReference type="Pfam" id="PF03602">
    <property type="entry name" value="Cons_hypoth95"/>
    <property type="match status" value="1"/>
</dbReference>
<dbReference type="InterPro" id="IPR002052">
    <property type="entry name" value="DNA_methylase_N6_adenine_CS"/>
</dbReference>
<dbReference type="GO" id="GO:0008168">
    <property type="term" value="F:methyltransferase activity"/>
    <property type="evidence" value="ECO:0007669"/>
    <property type="project" value="UniProtKB-KW"/>
</dbReference>
<keyword evidence="4" id="KW-1185">Reference proteome</keyword>
<dbReference type="EMBL" id="BSOS01000067">
    <property type="protein sequence ID" value="GLR67738.1"/>
    <property type="molecule type" value="Genomic_DNA"/>
</dbReference>